<dbReference type="Proteomes" id="UP000178526">
    <property type="component" value="Unassembled WGS sequence"/>
</dbReference>
<protein>
    <submittedName>
        <fullName evidence="1">Uncharacterized protein</fullName>
    </submittedName>
</protein>
<evidence type="ECO:0000313" key="2">
    <source>
        <dbReference type="Proteomes" id="UP000178526"/>
    </source>
</evidence>
<name>A0A1F7RL93_9BACT</name>
<accession>A0A1F7RL93</accession>
<sequence>MKYIDAIMEKKKTPEISKKMRHDSEKKAKFRKENARLLRFEEKLLGLEKGNRRKNKYTEFPI</sequence>
<dbReference type="AlphaFoldDB" id="A0A1F7RL93"/>
<dbReference type="EMBL" id="MGDB01000051">
    <property type="protein sequence ID" value="OGL42339.1"/>
    <property type="molecule type" value="Genomic_DNA"/>
</dbReference>
<evidence type="ECO:0000313" key="1">
    <source>
        <dbReference type="EMBL" id="OGL42339.1"/>
    </source>
</evidence>
<gene>
    <name evidence="1" type="ORF">A2042_05485</name>
</gene>
<comment type="caution">
    <text evidence="1">The sequence shown here is derived from an EMBL/GenBank/DDBJ whole genome shotgun (WGS) entry which is preliminary data.</text>
</comment>
<organism evidence="1 2">
    <name type="scientific">Candidatus Schekmanbacteria bacterium GWA2_38_11</name>
    <dbReference type="NCBI Taxonomy" id="1817876"/>
    <lineage>
        <taxon>Bacteria</taxon>
        <taxon>Candidatus Schekmaniibacteriota</taxon>
    </lineage>
</organism>
<reference evidence="1 2" key="1">
    <citation type="journal article" date="2016" name="Nat. Commun.">
        <title>Thousands of microbial genomes shed light on interconnected biogeochemical processes in an aquifer system.</title>
        <authorList>
            <person name="Anantharaman K."/>
            <person name="Brown C.T."/>
            <person name="Hug L.A."/>
            <person name="Sharon I."/>
            <person name="Castelle C.J."/>
            <person name="Probst A.J."/>
            <person name="Thomas B.C."/>
            <person name="Singh A."/>
            <person name="Wilkins M.J."/>
            <person name="Karaoz U."/>
            <person name="Brodie E.L."/>
            <person name="Williams K.H."/>
            <person name="Hubbard S.S."/>
            <person name="Banfield J.F."/>
        </authorList>
    </citation>
    <scope>NUCLEOTIDE SEQUENCE [LARGE SCALE GENOMIC DNA]</scope>
</reference>
<proteinExistence type="predicted"/>